<name>A0ABM7FXP3_9STAP</name>
<evidence type="ECO:0008006" key="3">
    <source>
        <dbReference type="Google" id="ProtNLM"/>
    </source>
</evidence>
<evidence type="ECO:0000313" key="1">
    <source>
        <dbReference type="EMBL" id="BBD92827.1"/>
    </source>
</evidence>
<proteinExistence type="predicted"/>
<accession>A0ABM7FXP3</accession>
<sequence length="76" mass="8930">MTDMINQPPHYTYGDIEIIDVIEMITKEYPSELAFVIGNATKYISRSPYKNGVEDLKKARWYIDRAIEKWSEDDGR</sequence>
<dbReference type="Pfam" id="PF11753">
    <property type="entry name" value="DUF3310"/>
    <property type="match status" value="1"/>
</dbReference>
<dbReference type="InterPro" id="IPR021739">
    <property type="entry name" value="SaV-like"/>
</dbReference>
<dbReference type="EMBL" id="AP018586">
    <property type="protein sequence ID" value="BBD92827.1"/>
    <property type="molecule type" value="Genomic_DNA"/>
</dbReference>
<organism evidence="1 2">
    <name type="scientific">Staphylococcus caprae</name>
    <dbReference type="NCBI Taxonomy" id="29380"/>
    <lineage>
        <taxon>Bacteria</taxon>
        <taxon>Bacillati</taxon>
        <taxon>Bacillota</taxon>
        <taxon>Bacilli</taxon>
        <taxon>Bacillales</taxon>
        <taxon>Staphylococcaceae</taxon>
        <taxon>Staphylococcus</taxon>
    </lineage>
</organism>
<reference evidence="1 2" key="1">
    <citation type="submission" date="2018-05" db="EMBL/GenBank/DDBJ databases">
        <title>Complete genome sequencing of three human clinical isolates of Staphylococcus caprae reveals virulence factors similar to those of S. epidermidis and S. capitis.</title>
        <authorList>
            <person name="Watanabe S."/>
            <person name="Cui L."/>
        </authorList>
    </citation>
    <scope>NUCLEOTIDE SEQUENCE [LARGE SCALE GENOMIC DNA]</scope>
    <source>
        <strain evidence="1 2">JMUB590</strain>
    </source>
</reference>
<gene>
    <name evidence="1" type="ORF">JMUB590_1770</name>
</gene>
<protein>
    <recommendedName>
        <fullName evidence="3">Phage protein</fullName>
    </recommendedName>
</protein>
<evidence type="ECO:0000313" key="2">
    <source>
        <dbReference type="Proteomes" id="UP000274772"/>
    </source>
</evidence>
<keyword evidence="2" id="KW-1185">Reference proteome</keyword>
<dbReference type="Proteomes" id="UP000274772">
    <property type="component" value="Chromosome"/>
</dbReference>